<evidence type="ECO:0000259" key="2">
    <source>
        <dbReference type="Pfam" id="PF05713"/>
    </source>
</evidence>
<dbReference type="AlphaFoldDB" id="A0A1Y2T1K7"/>
<sequence>MSWSEKRTRKHQVIVALNDEEYADSKAFYERVKHFTEYKTYSKFARKVLTKGYVKQITFTFDPRELLSEVRRIGINVNQIAWKVNRENTAAKTDISDVQREVSALESEVMRLCHEFESVVRD</sequence>
<comment type="caution">
    <text evidence="3">The sequence shown here is derived from an EMBL/GenBank/DDBJ whole genome shotgun (WGS) entry which is preliminary data.</text>
</comment>
<dbReference type="Pfam" id="PF05713">
    <property type="entry name" value="MobC"/>
    <property type="match status" value="1"/>
</dbReference>
<dbReference type="InterPro" id="IPR008687">
    <property type="entry name" value="MobC"/>
</dbReference>
<reference evidence="3 4" key="1">
    <citation type="submission" date="2017-04" db="EMBL/GenBank/DDBJ databases">
        <title>Draft genome sequences of Alloscardovia macacae UMA81211 and UMA81212 isolated from the feces of a rhesus macaque (Macaca mulatta).</title>
        <authorList>
            <person name="Albert K."/>
            <person name="Sela D.A."/>
        </authorList>
    </citation>
    <scope>NUCLEOTIDE SEQUENCE [LARGE SCALE GENOMIC DNA]</scope>
    <source>
        <strain evidence="3 4">UMA81212</strain>
    </source>
</reference>
<organism evidence="3 4">
    <name type="scientific">Alloscardovia macacae</name>
    <dbReference type="NCBI Taxonomy" id="1160091"/>
    <lineage>
        <taxon>Bacteria</taxon>
        <taxon>Bacillati</taxon>
        <taxon>Actinomycetota</taxon>
        <taxon>Actinomycetes</taxon>
        <taxon>Bifidobacteriales</taxon>
        <taxon>Bifidobacteriaceae</taxon>
        <taxon>Alloscardovia</taxon>
    </lineage>
</organism>
<proteinExistence type="predicted"/>
<evidence type="ECO:0000256" key="1">
    <source>
        <dbReference type="SAM" id="Coils"/>
    </source>
</evidence>
<dbReference type="RefSeq" id="WP_086106152.1">
    <property type="nucleotide sequence ID" value="NZ_NEKB01000009.1"/>
</dbReference>
<dbReference type="EMBL" id="NEKC01000003">
    <property type="protein sequence ID" value="OTA29866.1"/>
    <property type="molecule type" value="Genomic_DNA"/>
</dbReference>
<protein>
    <recommendedName>
        <fullName evidence="2">Bacterial mobilisation domain-containing protein</fullName>
    </recommendedName>
</protein>
<dbReference type="STRING" id="1160091.B9T39_01950"/>
<name>A0A1Y2T1K7_9BIFI</name>
<feature type="coiled-coil region" evidence="1">
    <location>
        <begin position="88"/>
        <end position="115"/>
    </location>
</feature>
<dbReference type="OrthoDB" id="3233015at2"/>
<gene>
    <name evidence="3" type="ORF">B9T39_01950</name>
</gene>
<accession>A0A1Y2T1K7</accession>
<evidence type="ECO:0000313" key="4">
    <source>
        <dbReference type="Proteomes" id="UP000243540"/>
    </source>
</evidence>
<dbReference type="Proteomes" id="UP000243540">
    <property type="component" value="Unassembled WGS sequence"/>
</dbReference>
<feature type="domain" description="Bacterial mobilisation" evidence="2">
    <location>
        <begin position="69"/>
        <end position="111"/>
    </location>
</feature>
<keyword evidence="1" id="KW-0175">Coiled coil</keyword>
<evidence type="ECO:0000313" key="3">
    <source>
        <dbReference type="EMBL" id="OTA29866.1"/>
    </source>
</evidence>